<protein>
    <submittedName>
        <fullName evidence="1">Uncharacterized protein</fullName>
    </submittedName>
</protein>
<dbReference type="EMBL" id="VDEP01000282">
    <property type="protein sequence ID" value="KAA1112122.1"/>
    <property type="molecule type" value="Genomic_DNA"/>
</dbReference>
<evidence type="ECO:0000313" key="3">
    <source>
        <dbReference type="Proteomes" id="UP000324748"/>
    </source>
</evidence>
<sequence>MWQAGPRTPIQSSQELYLDSTIPRTSTPSIDAYDPTMTIPFDLRRSILMDQETPPDPWRINPDWIRPHDPEAHAQLMHMEPVPIHSQQELFEYNSPKDSILFDDPTWFFIRFILTDKEIRADP</sequence>
<comment type="caution">
    <text evidence="1">The sequence shown here is derived from an EMBL/GenBank/DDBJ whole genome shotgun (WGS) entry which is preliminary data.</text>
</comment>
<name>A0A5B0N958_PUCGR</name>
<dbReference type="EMBL" id="VSWC01000106">
    <property type="protein sequence ID" value="KAA1085841.1"/>
    <property type="molecule type" value="Genomic_DNA"/>
</dbReference>
<reference evidence="3 4" key="1">
    <citation type="submission" date="2019-05" db="EMBL/GenBank/DDBJ databases">
        <title>Emergence of the Ug99 lineage of the wheat stem rust pathogen through somatic hybridization.</title>
        <authorList>
            <person name="Li F."/>
            <person name="Upadhyaya N.M."/>
            <person name="Sperschneider J."/>
            <person name="Matny O."/>
            <person name="Nguyen-Phuc H."/>
            <person name="Mago R."/>
            <person name="Raley C."/>
            <person name="Miller M.E."/>
            <person name="Silverstein K.A.T."/>
            <person name="Henningsen E."/>
            <person name="Hirsch C.D."/>
            <person name="Visser B."/>
            <person name="Pretorius Z.A."/>
            <person name="Steffenson B.J."/>
            <person name="Schwessinger B."/>
            <person name="Dodds P.N."/>
            <person name="Figueroa M."/>
        </authorList>
    </citation>
    <scope>NUCLEOTIDE SEQUENCE [LARGE SCALE GENOMIC DNA]</scope>
    <source>
        <strain evidence="1">21-0</strain>
        <strain evidence="2 4">Ug99</strain>
    </source>
</reference>
<gene>
    <name evidence="1" type="ORF">PGT21_021420</name>
    <name evidence="2" type="ORF">PGTUg99_002112</name>
</gene>
<proteinExistence type="predicted"/>
<evidence type="ECO:0000313" key="2">
    <source>
        <dbReference type="EMBL" id="KAA1112122.1"/>
    </source>
</evidence>
<organism evidence="1 3">
    <name type="scientific">Puccinia graminis f. sp. tritici</name>
    <dbReference type="NCBI Taxonomy" id="56615"/>
    <lineage>
        <taxon>Eukaryota</taxon>
        <taxon>Fungi</taxon>
        <taxon>Dikarya</taxon>
        <taxon>Basidiomycota</taxon>
        <taxon>Pucciniomycotina</taxon>
        <taxon>Pucciniomycetes</taxon>
        <taxon>Pucciniales</taxon>
        <taxon>Pucciniaceae</taxon>
        <taxon>Puccinia</taxon>
    </lineage>
</organism>
<dbReference type="Proteomes" id="UP000325313">
    <property type="component" value="Unassembled WGS sequence"/>
</dbReference>
<accession>A0A5B0N958</accession>
<keyword evidence="3" id="KW-1185">Reference proteome</keyword>
<dbReference type="AlphaFoldDB" id="A0A5B0N958"/>
<dbReference type="Proteomes" id="UP000324748">
    <property type="component" value="Unassembled WGS sequence"/>
</dbReference>
<evidence type="ECO:0000313" key="4">
    <source>
        <dbReference type="Proteomes" id="UP000325313"/>
    </source>
</evidence>
<evidence type="ECO:0000313" key="1">
    <source>
        <dbReference type="EMBL" id="KAA1085841.1"/>
    </source>
</evidence>